<evidence type="ECO:0000313" key="2">
    <source>
        <dbReference type="EMBL" id="GMF30335.1"/>
    </source>
</evidence>
<dbReference type="EMBL" id="BSXT01000574">
    <property type="protein sequence ID" value="GMF30335.1"/>
    <property type="molecule type" value="Genomic_DNA"/>
</dbReference>
<reference evidence="2" key="1">
    <citation type="submission" date="2023-04" db="EMBL/GenBank/DDBJ databases">
        <title>Phytophthora fragariaefolia NBRC 109709.</title>
        <authorList>
            <person name="Ichikawa N."/>
            <person name="Sato H."/>
            <person name="Tonouchi N."/>
        </authorList>
    </citation>
    <scope>NUCLEOTIDE SEQUENCE</scope>
    <source>
        <strain evidence="2">NBRC 109709</strain>
    </source>
</reference>
<organism evidence="2 3">
    <name type="scientific">Phytophthora fragariaefolia</name>
    <dbReference type="NCBI Taxonomy" id="1490495"/>
    <lineage>
        <taxon>Eukaryota</taxon>
        <taxon>Sar</taxon>
        <taxon>Stramenopiles</taxon>
        <taxon>Oomycota</taxon>
        <taxon>Peronosporomycetes</taxon>
        <taxon>Peronosporales</taxon>
        <taxon>Peronosporaceae</taxon>
        <taxon>Phytophthora</taxon>
    </lineage>
</organism>
<gene>
    <name evidence="2" type="ORF">Pfra01_000670500</name>
</gene>
<comment type="caution">
    <text evidence="2">The sequence shown here is derived from an EMBL/GenBank/DDBJ whole genome shotgun (WGS) entry which is preliminary data.</text>
</comment>
<dbReference type="Proteomes" id="UP001165121">
    <property type="component" value="Unassembled WGS sequence"/>
</dbReference>
<evidence type="ECO:0000256" key="1">
    <source>
        <dbReference type="SAM" id="MobiDB-lite"/>
    </source>
</evidence>
<name>A0A9W6X3Y5_9STRA</name>
<feature type="compositionally biased region" description="Basic residues" evidence="1">
    <location>
        <begin position="102"/>
        <end position="113"/>
    </location>
</feature>
<evidence type="ECO:0000313" key="3">
    <source>
        <dbReference type="Proteomes" id="UP001165121"/>
    </source>
</evidence>
<accession>A0A9W6X3Y5</accession>
<dbReference type="AlphaFoldDB" id="A0A9W6X3Y5"/>
<dbReference type="OrthoDB" id="124151at2759"/>
<proteinExistence type="predicted"/>
<sequence>MSRPSSPDPGYNDIWARPLQVQGLLHGMLMARAGSSATALQYKDAGSQAAGLVATGNVLANNSLSGADNMATSQPTDGASSTPTASAAGSGADNAVTSGSKAKQKGKASKKRTALTADKKPNAVLEWTNVMVHDLMSLRYEAHAARFSKAKNNAALKEAWLLLATELSTNQGMAISSEQCKNKVPAQYSFGFGQLYF</sequence>
<protein>
    <submittedName>
        <fullName evidence="2">Unnamed protein product</fullName>
    </submittedName>
</protein>
<keyword evidence="3" id="KW-1185">Reference proteome</keyword>
<feature type="compositionally biased region" description="Low complexity" evidence="1">
    <location>
        <begin position="75"/>
        <end position="101"/>
    </location>
</feature>
<feature type="region of interest" description="Disordered" evidence="1">
    <location>
        <begin position="66"/>
        <end position="115"/>
    </location>
</feature>